<keyword evidence="2" id="KW-1185">Reference proteome</keyword>
<dbReference type="AlphaFoldDB" id="A0AAE1E0R8"/>
<proteinExistence type="predicted"/>
<evidence type="ECO:0000313" key="2">
    <source>
        <dbReference type="Proteomes" id="UP001283361"/>
    </source>
</evidence>
<accession>A0AAE1E0R8</accession>
<protein>
    <submittedName>
        <fullName evidence="1">Uncharacterized protein</fullName>
    </submittedName>
</protein>
<sequence>MFLNVNFGYFFSAKRSGSIKWPTKPEASSLYPHMIRTAVFKGFDILGVLISCVTSCAQTVCYDRMLS</sequence>
<organism evidence="1 2">
    <name type="scientific">Elysia crispata</name>
    <name type="common">lettuce slug</name>
    <dbReference type="NCBI Taxonomy" id="231223"/>
    <lineage>
        <taxon>Eukaryota</taxon>
        <taxon>Metazoa</taxon>
        <taxon>Spiralia</taxon>
        <taxon>Lophotrochozoa</taxon>
        <taxon>Mollusca</taxon>
        <taxon>Gastropoda</taxon>
        <taxon>Heterobranchia</taxon>
        <taxon>Euthyneura</taxon>
        <taxon>Panpulmonata</taxon>
        <taxon>Sacoglossa</taxon>
        <taxon>Placobranchoidea</taxon>
        <taxon>Plakobranchidae</taxon>
        <taxon>Elysia</taxon>
    </lineage>
</organism>
<dbReference type="EMBL" id="JAWDGP010001591">
    <property type="protein sequence ID" value="KAK3790034.1"/>
    <property type="molecule type" value="Genomic_DNA"/>
</dbReference>
<gene>
    <name evidence="1" type="ORF">RRG08_040954</name>
</gene>
<dbReference type="Proteomes" id="UP001283361">
    <property type="component" value="Unassembled WGS sequence"/>
</dbReference>
<name>A0AAE1E0R8_9GAST</name>
<reference evidence="1" key="1">
    <citation type="journal article" date="2023" name="G3 (Bethesda)">
        <title>A reference genome for the long-term kleptoplast-retaining sea slug Elysia crispata morphotype clarki.</title>
        <authorList>
            <person name="Eastman K.E."/>
            <person name="Pendleton A.L."/>
            <person name="Shaikh M.A."/>
            <person name="Suttiyut T."/>
            <person name="Ogas R."/>
            <person name="Tomko P."/>
            <person name="Gavelis G."/>
            <person name="Widhalm J.R."/>
            <person name="Wisecaver J.H."/>
        </authorList>
    </citation>
    <scope>NUCLEOTIDE SEQUENCE</scope>
    <source>
        <strain evidence="1">ECLA1</strain>
    </source>
</reference>
<evidence type="ECO:0000313" key="1">
    <source>
        <dbReference type="EMBL" id="KAK3790034.1"/>
    </source>
</evidence>
<comment type="caution">
    <text evidence="1">The sequence shown here is derived from an EMBL/GenBank/DDBJ whole genome shotgun (WGS) entry which is preliminary data.</text>
</comment>